<gene>
    <name evidence="1" type="ORF">UV20_C0017G0002</name>
</gene>
<evidence type="ECO:0000313" key="1">
    <source>
        <dbReference type="EMBL" id="KKS56083.1"/>
    </source>
</evidence>
<dbReference type="AlphaFoldDB" id="A0A0G1D274"/>
<proteinExistence type="predicted"/>
<evidence type="ECO:0000313" key="2">
    <source>
        <dbReference type="Proteomes" id="UP000034837"/>
    </source>
</evidence>
<sequence length="189" mass="20731">MFVEQSTYQGILIEQIDNAQKLWELWRGIPVLERTAVALSDILTHPEKYQIEKYSYGTTESFAGEPIPSSIAFVYELPPYVNGSIQEATLKVKFILCNSVLAAERFEPHISLIFISGVGDETIETPYALTVVQGATGLTLEAKGVRSESGSKRVESTITKILANTSLKPKTICCTTQGGVKGTISRKID</sequence>
<organism evidence="1 2">
    <name type="scientific">Candidatus Magasanikbacteria bacterium GW2011_GWA2_42_32</name>
    <dbReference type="NCBI Taxonomy" id="1619039"/>
    <lineage>
        <taxon>Bacteria</taxon>
        <taxon>Candidatus Magasanikiibacteriota</taxon>
    </lineage>
</organism>
<accession>A0A0G1D274</accession>
<comment type="caution">
    <text evidence="1">The sequence shown here is derived from an EMBL/GenBank/DDBJ whole genome shotgun (WGS) entry which is preliminary data.</text>
</comment>
<dbReference type="Proteomes" id="UP000034837">
    <property type="component" value="Unassembled WGS sequence"/>
</dbReference>
<protein>
    <submittedName>
        <fullName evidence="1">Uncharacterized protein</fullName>
    </submittedName>
</protein>
<dbReference type="EMBL" id="LCDO01000017">
    <property type="protein sequence ID" value="KKS56083.1"/>
    <property type="molecule type" value="Genomic_DNA"/>
</dbReference>
<name>A0A0G1D274_9BACT</name>
<reference evidence="1 2" key="1">
    <citation type="journal article" date="2015" name="Nature">
        <title>rRNA introns, odd ribosomes, and small enigmatic genomes across a large radiation of phyla.</title>
        <authorList>
            <person name="Brown C.T."/>
            <person name="Hug L.A."/>
            <person name="Thomas B.C."/>
            <person name="Sharon I."/>
            <person name="Castelle C.J."/>
            <person name="Singh A."/>
            <person name="Wilkins M.J."/>
            <person name="Williams K.H."/>
            <person name="Banfield J.F."/>
        </authorList>
    </citation>
    <scope>NUCLEOTIDE SEQUENCE [LARGE SCALE GENOMIC DNA]</scope>
</reference>